<protein>
    <recommendedName>
        <fullName evidence="1">DUF4440 domain-containing protein</fullName>
    </recommendedName>
</protein>
<reference evidence="2 3" key="1">
    <citation type="submission" date="2020-08" db="EMBL/GenBank/DDBJ databases">
        <title>Genomic Encyclopedia of Type Strains, Phase IV (KMG-IV): sequencing the most valuable type-strain genomes for metagenomic binning, comparative biology and taxonomic classification.</title>
        <authorList>
            <person name="Goeker M."/>
        </authorList>
    </citation>
    <scope>NUCLEOTIDE SEQUENCE [LARGE SCALE GENOMIC DNA]</scope>
    <source>
        <strain evidence="2 3">DSM 25079</strain>
    </source>
</reference>
<organism evidence="2 3">
    <name type="scientific">Sphingobium boeckii</name>
    <dbReference type="NCBI Taxonomy" id="1082345"/>
    <lineage>
        <taxon>Bacteria</taxon>
        <taxon>Pseudomonadati</taxon>
        <taxon>Pseudomonadota</taxon>
        <taxon>Alphaproteobacteria</taxon>
        <taxon>Sphingomonadales</taxon>
        <taxon>Sphingomonadaceae</taxon>
        <taxon>Sphingobium</taxon>
    </lineage>
</organism>
<accession>A0A7W9ALL3</accession>
<dbReference type="RefSeq" id="WP_184021999.1">
    <property type="nucleotide sequence ID" value="NZ_JACIJC010000008.1"/>
</dbReference>
<dbReference type="Pfam" id="PF14534">
    <property type="entry name" value="DUF4440"/>
    <property type="match status" value="1"/>
</dbReference>
<evidence type="ECO:0000313" key="2">
    <source>
        <dbReference type="EMBL" id="MBB5687761.1"/>
    </source>
</evidence>
<gene>
    <name evidence="2" type="ORF">FHS49_003807</name>
</gene>
<dbReference type="EMBL" id="JACIJC010000008">
    <property type="protein sequence ID" value="MBB5687761.1"/>
    <property type="molecule type" value="Genomic_DNA"/>
</dbReference>
<dbReference type="InterPro" id="IPR027843">
    <property type="entry name" value="DUF4440"/>
</dbReference>
<keyword evidence="3" id="KW-1185">Reference proteome</keyword>
<dbReference type="Proteomes" id="UP000549617">
    <property type="component" value="Unassembled WGS sequence"/>
</dbReference>
<dbReference type="AlphaFoldDB" id="A0A7W9ALL3"/>
<evidence type="ECO:0000313" key="3">
    <source>
        <dbReference type="Proteomes" id="UP000549617"/>
    </source>
</evidence>
<evidence type="ECO:0000259" key="1">
    <source>
        <dbReference type="Pfam" id="PF14534"/>
    </source>
</evidence>
<dbReference type="SUPFAM" id="SSF54427">
    <property type="entry name" value="NTF2-like"/>
    <property type="match status" value="1"/>
</dbReference>
<dbReference type="Gene3D" id="3.10.450.50">
    <property type="match status" value="1"/>
</dbReference>
<feature type="domain" description="DUF4440" evidence="1">
    <location>
        <begin position="53"/>
        <end position="156"/>
    </location>
</feature>
<dbReference type="InterPro" id="IPR032710">
    <property type="entry name" value="NTF2-like_dom_sf"/>
</dbReference>
<proteinExistence type="predicted"/>
<comment type="caution">
    <text evidence="2">The sequence shown here is derived from an EMBL/GenBank/DDBJ whole genome shotgun (WGS) entry which is preliminary data.</text>
</comment>
<name>A0A7W9ALL3_9SPHN</name>
<sequence>MNVSKALRDRKRMNLAAIVGAWMKPWRGALLMAMALISAPVMAQAHSVGETALLKAETDRFEAEVRGDWRSVADSFGDELAYGHASGLMQTKEEYLKALRAPSIPVRGAVLSERSSRIYGKMGVTHGVAAYDIGDGKPRIARIIGVYRRQGHRWLLIAWQNTALRR</sequence>